<accession>F3L1U2</accession>
<dbReference type="SUPFAM" id="SSF52833">
    <property type="entry name" value="Thioredoxin-like"/>
    <property type="match status" value="1"/>
</dbReference>
<dbReference type="PROSITE" id="PS00460">
    <property type="entry name" value="GLUTATHIONE_PEROXID_1"/>
    <property type="match status" value="1"/>
</dbReference>
<dbReference type="PANTHER" id="PTHR11592">
    <property type="entry name" value="GLUTATHIONE PEROXIDASE"/>
    <property type="match status" value="1"/>
</dbReference>
<evidence type="ECO:0000256" key="1">
    <source>
        <dbReference type="ARBA" id="ARBA00006926"/>
    </source>
</evidence>
<dbReference type="Gene3D" id="3.40.30.10">
    <property type="entry name" value="Glutaredoxin"/>
    <property type="match status" value="1"/>
</dbReference>
<dbReference type="EMBL" id="AEIG01000035">
    <property type="protein sequence ID" value="EGG29704.1"/>
    <property type="molecule type" value="Genomic_DNA"/>
</dbReference>
<dbReference type="PROSITE" id="PS51257">
    <property type="entry name" value="PROKAR_LIPOPROTEIN"/>
    <property type="match status" value="1"/>
</dbReference>
<dbReference type="PIRSF" id="PIRSF000303">
    <property type="entry name" value="Glutathion_perox"/>
    <property type="match status" value="1"/>
</dbReference>
<dbReference type="PANTHER" id="PTHR11592:SF44">
    <property type="entry name" value="GLUTATHIONE PEROXIDASE"/>
    <property type="match status" value="1"/>
</dbReference>
<dbReference type="InterPro" id="IPR036249">
    <property type="entry name" value="Thioredoxin-like_sf"/>
</dbReference>
<protein>
    <recommendedName>
        <fullName evidence="5">Glutathione peroxidase</fullName>
    </recommendedName>
</protein>
<feature type="active site" evidence="4">
    <location>
        <position position="58"/>
    </location>
</feature>
<dbReference type="CDD" id="cd00340">
    <property type="entry name" value="GSH_Peroxidase"/>
    <property type="match status" value="1"/>
</dbReference>
<reference evidence="7 8" key="1">
    <citation type="journal article" date="2011" name="J. Bacteriol.">
        <title>Genome sequence of strain IMCC3088, a proteorhodopsin-containing marine bacterium belonging to the OM60/NOR5 clade.</title>
        <authorList>
            <person name="Jang Y."/>
            <person name="Oh H.M."/>
            <person name="Kang I."/>
            <person name="Lee K."/>
            <person name="Yang S.J."/>
            <person name="Cho J.C."/>
        </authorList>
    </citation>
    <scope>NUCLEOTIDE SEQUENCE [LARGE SCALE GENOMIC DNA]</scope>
    <source>
        <strain evidence="7 8">IMCC3088</strain>
    </source>
</reference>
<dbReference type="eggNOG" id="COG0386">
    <property type="taxonomic scope" value="Bacteria"/>
</dbReference>
<evidence type="ECO:0000313" key="8">
    <source>
        <dbReference type="Proteomes" id="UP000005615"/>
    </source>
</evidence>
<dbReference type="GO" id="GO:0034599">
    <property type="term" value="P:cellular response to oxidative stress"/>
    <property type="evidence" value="ECO:0007669"/>
    <property type="project" value="TreeGrafter"/>
</dbReference>
<keyword evidence="3 5" id="KW-0560">Oxidoreductase</keyword>
<sequence length="176" mass="19613">MKKLLLSLTILGLSSSALASCPDYMNHDLRKLHSKETVNLCETHAGKPMLIVNTASHCGFTGQFEGLEALYKQYKDRGFEVVGFASDSFKQEDDSEEKAAEVCFVNYGVTFTMMAPTPVRGDDVNPVFKYLNEKTSNPSWNFNKYLVNAEGEVLEKWGSMTRPDDKDLIAAIEAVL</sequence>
<evidence type="ECO:0000256" key="4">
    <source>
        <dbReference type="PIRSR" id="PIRSR000303-1"/>
    </source>
</evidence>
<dbReference type="PRINTS" id="PR01011">
    <property type="entry name" value="GLUTPROXDASE"/>
</dbReference>
<dbReference type="InterPro" id="IPR000889">
    <property type="entry name" value="Glutathione_peroxidase"/>
</dbReference>
<feature type="chain" id="PRO_5003302274" description="Glutathione peroxidase" evidence="6">
    <location>
        <begin position="20"/>
        <end position="176"/>
    </location>
</feature>
<dbReference type="Proteomes" id="UP000005615">
    <property type="component" value="Unassembled WGS sequence"/>
</dbReference>
<evidence type="ECO:0000256" key="2">
    <source>
        <dbReference type="ARBA" id="ARBA00022559"/>
    </source>
</evidence>
<keyword evidence="8" id="KW-1185">Reference proteome</keyword>
<dbReference type="STRING" id="2518989.IMCC3088_1432"/>
<gene>
    <name evidence="7" type="ORF">IMCC3088_1432</name>
</gene>
<dbReference type="PROSITE" id="PS51355">
    <property type="entry name" value="GLUTATHIONE_PEROXID_3"/>
    <property type="match status" value="1"/>
</dbReference>
<dbReference type="InterPro" id="IPR029759">
    <property type="entry name" value="GPX_AS"/>
</dbReference>
<dbReference type="RefSeq" id="WP_009575729.1">
    <property type="nucleotide sequence ID" value="NZ_AEIG01000035.1"/>
</dbReference>
<dbReference type="Pfam" id="PF00255">
    <property type="entry name" value="GSHPx"/>
    <property type="match status" value="1"/>
</dbReference>
<dbReference type="AlphaFoldDB" id="F3L1U2"/>
<feature type="signal peptide" evidence="6">
    <location>
        <begin position="1"/>
        <end position="19"/>
    </location>
</feature>
<dbReference type="GO" id="GO:0004601">
    <property type="term" value="F:peroxidase activity"/>
    <property type="evidence" value="ECO:0007669"/>
    <property type="project" value="UniProtKB-KW"/>
</dbReference>
<evidence type="ECO:0000256" key="3">
    <source>
        <dbReference type="ARBA" id="ARBA00023002"/>
    </source>
</evidence>
<organism evidence="7 8">
    <name type="scientific">Aequoribacter fuscus</name>
    <dbReference type="NCBI Taxonomy" id="2518989"/>
    <lineage>
        <taxon>Bacteria</taxon>
        <taxon>Pseudomonadati</taxon>
        <taxon>Pseudomonadota</taxon>
        <taxon>Gammaproteobacteria</taxon>
        <taxon>Cellvibrionales</taxon>
        <taxon>Halieaceae</taxon>
        <taxon>Aequoribacter</taxon>
    </lineage>
</organism>
<keyword evidence="6" id="KW-0732">Signal</keyword>
<name>F3L1U2_9GAMM</name>
<evidence type="ECO:0000256" key="6">
    <source>
        <dbReference type="SAM" id="SignalP"/>
    </source>
</evidence>
<evidence type="ECO:0000256" key="5">
    <source>
        <dbReference type="RuleBase" id="RU000499"/>
    </source>
</evidence>
<proteinExistence type="inferred from homology"/>
<comment type="caution">
    <text evidence="7">The sequence shown here is derived from an EMBL/GenBank/DDBJ whole genome shotgun (WGS) entry which is preliminary data.</text>
</comment>
<evidence type="ECO:0000313" key="7">
    <source>
        <dbReference type="EMBL" id="EGG29704.1"/>
    </source>
</evidence>
<comment type="similarity">
    <text evidence="1 5">Belongs to the glutathione peroxidase family.</text>
</comment>
<keyword evidence="2 5" id="KW-0575">Peroxidase</keyword>